<dbReference type="AlphaFoldDB" id="A0A226EK50"/>
<dbReference type="EMBL" id="LNIX01000003">
    <property type="protein sequence ID" value="OXA56956.1"/>
    <property type="molecule type" value="Genomic_DNA"/>
</dbReference>
<evidence type="ECO:0000313" key="1">
    <source>
        <dbReference type="EMBL" id="OXA56956.1"/>
    </source>
</evidence>
<dbReference type="Proteomes" id="UP000198287">
    <property type="component" value="Unassembled WGS sequence"/>
</dbReference>
<organism evidence="1 2">
    <name type="scientific">Folsomia candida</name>
    <name type="common">Springtail</name>
    <dbReference type="NCBI Taxonomy" id="158441"/>
    <lineage>
        <taxon>Eukaryota</taxon>
        <taxon>Metazoa</taxon>
        <taxon>Ecdysozoa</taxon>
        <taxon>Arthropoda</taxon>
        <taxon>Hexapoda</taxon>
        <taxon>Collembola</taxon>
        <taxon>Entomobryomorpha</taxon>
        <taxon>Isotomoidea</taxon>
        <taxon>Isotomidae</taxon>
        <taxon>Proisotominae</taxon>
        <taxon>Folsomia</taxon>
    </lineage>
</organism>
<evidence type="ECO:0000313" key="2">
    <source>
        <dbReference type="Proteomes" id="UP000198287"/>
    </source>
</evidence>
<dbReference type="InterPro" id="IPR036706">
    <property type="entry name" value="VOMI_sf"/>
</dbReference>
<protein>
    <submittedName>
        <fullName evidence="1">Uncharacterized protein</fullName>
    </submittedName>
</protein>
<proteinExistence type="predicted"/>
<dbReference type="SUPFAM" id="SSF51092">
    <property type="entry name" value="Vitelline membrane outer protein-I (VMO-I)"/>
    <property type="match status" value="1"/>
</dbReference>
<dbReference type="Pfam" id="PF03762">
    <property type="entry name" value="VOMI"/>
    <property type="match status" value="1"/>
</dbReference>
<dbReference type="InterPro" id="IPR005515">
    <property type="entry name" value="VOMI"/>
</dbReference>
<sequence>MGANSINGIQIMCSDEVSSRNKASRSASLGRPKGDWTLSKKCKAGFAIGISSEYSPSISASPGSSIQNLTIFCSDESPNFRDGGASKLNIEAKPSKEQIQFCDPGDALVGLKVDIDSIITVAKGDTSSVKNIGIQCRPVSNPANHYDIEFTWVKRYGMQCNDSQLLPTTSSAQPASSKNSSEKVLVACAYKSWTGIGLNTNIRRAEKAMKVYESIGLNNNKDFVKWALLRRLMSTDMRTWFLKHFPDSPQLLDSFAAEILINDVQNSSGILLHKMKRYPIPANLFRKMRADNKLILKHDSSFEQFVGNCAMYQLAFSLFRTNHHPFLETVVNKRMTRIVFEEFEIENMKEDK</sequence>
<reference evidence="1 2" key="1">
    <citation type="submission" date="2015-12" db="EMBL/GenBank/DDBJ databases">
        <title>The genome of Folsomia candida.</title>
        <authorList>
            <person name="Faddeeva A."/>
            <person name="Derks M.F."/>
            <person name="Anvar Y."/>
            <person name="Smit S."/>
            <person name="Van Straalen N."/>
            <person name="Roelofs D."/>
        </authorList>
    </citation>
    <scope>NUCLEOTIDE SEQUENCE [LARGE SCALE GENOMIC DNA]</scope>
    <source>
        <strain evidence="1 2">VU population</strain>
        <tissue evidence="1">Whole body</tissue>
    </source>
</reference>
<accession>A0A226EK50</accession>
<comment type="caution">
    <text evidence="1">The sequence shown here is derived from an EMBL/GenBank/DDBJ whole genome shotgun (WGS) entry which is preliminary data.</text>
</comment>
<keyword evidence="2" id="KW-1185">Reference proteome</keyword>
<gene>
    <name evidence="1" type="ORF">Fcan01_08282</name>
</gene>
<dbReference type="Gene3D" id="2.100.10.20">
    <property type="entry name" value="Vitelline membrane outer layer protein I (VOMI)"/>
    <property type="match status" value="1"/>
</dbReference>
<name>A0A226EK50_FOLCA</name>